<dbReference type="InterPro" id="IPR037171">
    <property type="entry name" value="NagB/RpiA_transferase-like"/>
</dbReference>
<dbReference type="PRINTS" id="PR00037">
    <property type="entry name" value="HTHLACR"/>
</dbReference>
<dbReference type="SMART" id="SM01134">
    <property type="entry name" value="DeoRC"/>
    <property type="match status" value="1"/>
</dbReference>
<dbReference type="Pfam" id="PF00455">
    <property type="entry name" value="DeoRC"/>
    <property type="match status" value="1"/>
</dbReference>
<dbReference type="PANTHER" id="PTHR30363:SF46">
    <property type="entry name" value="LYSR FAMILY TRANSCRIPTIONAL REGULATOR"/>
    <property type="match status" value="1"/>
</dbReference>
<dbReference type="RefSeq" id="WP_008801489.1">
    <property type="nucleotide sequence ID" value="NZ_GG657971.1"/>
</dbReference>
<evidence type="ECO:0000259" key="3">
    <source>
        <dbReference type="PROSITE" id="PS51000"/>
    </source>
</evidence>
<dbReference type="Gene3D" id="3.40.50.1360">
    <property type="match status" value="1"/>
</dbReference>
<dbReference type="InterPro" id="IPR036388">
    <property type="entry name" value="WH-like_DNA-bd_sf"/>
</dbReference>
<name>E5BEE3_9FUSO</name>
<dbReference type="PANTHER" id="PTHR30363">
    <property type="entry name" value="HTH-TYPE TRANSCRIPTIONAL REGULATOR SRLR-RELATED"/>
    <property type="match status" value="1"/>
</dbReference>
<dbReference type="SUPFAM" id="SSF46785">
    <property type="entry name" value="Winged helix' DNA-binding domain"/>
    <property type="match status" value="1"/>
</dbReference>
<dbReference type="InterPro" id="IPR014036">
    <property type="entry name" value="DeoR-like_C"/>
</dbReference>
<dbReference type="HOGENOM" id="CLU_060699_0_1_0"/>
<dbReference type="Proteomes" id="UP000002975">
    <property type="component" value="Unassembled WGS sequence"/>
</dbReference>
<accession>E5BEE3</accession>
<keyword evidence="5" id="KW-1185">Reference proteome</keyword>
<reference evidence="4 5" key="1">
    <citation type="submission" date="2009-02" db="EMBL/GenBank/DDBJ databases">
        <title>The Genome Sequence of Fusobacterium sp. 3_1_5R.</title>
        <authorList>
            <consortium name="The Broad Institute Genome Sequencing Platform"/>
            <person name="Ward D."/>
            <person name="Young S.K."/>
            <person name="Kodira C.D."/>
            <person name="Zeng Q."/>
            <person name="Koehrsen M."/>
            <person name="Alvarado L."/>
            <person name="Berlin A."/>
            <person name="Borenstein D."/>
            <person name="Chen Z."/>
            <person name="Engels R."/>
            <person name="Freedman E."/>
            <person name="Gellesch M."/>
            <person name="Goldberg J."/>
            <person name="Griggs A."/>
            <person name="Gujja S."/>
            <person name="Heiman D."/>
            <person name="Hepburn T."/>
            <person name="Howarth C."/>
            <person name="Jen D."/>
            <person name="Larson L."/>
            <person name="Lewis B."/>
            <person name="Mehta T."/>
            <person name="Park D."/>
            <person name="Pearson M."/>
            <person name="Roberts A."/>
            <person name="Saif S."/>
            <person name="Shea T."/>
            <person name="Shenoy N."/>
            <person name="Sisk P."/>
            <person name="Stolte C."/>
            <person name="Sykes S."/>
            <person name="Walk T."/>
            <person name="White J."/>
            <person name="Yandava C."/>
            <person name="Allen-Vercoe E."/>
            <person name="Strauss J."/>
            <person name="Ambrose C."/>
            <person name="Lander E."/>
            <person name="Nusbaum C."/>
            <person name="Galagan J."/>
            <person name="Birren B."/>
        </authorList>
    </citation>
    <scope>NUCLEOTIDE SEQUENCE [LARGE SCALE GENOMIC DNA]</scope>
    <source>
        <strain evidence="4 5">3_1_5R</strain>
    </source>
</reference>
<dbReference type="Gene3D" id="1.10.10.10">
    <property type="entry name" value="Winged helix-like DNA-binding domain superfamily/Winged helix DNA-binding domain"/>
    <property type="match status" value="1"/>
</dbReference>
<dbReference type="OrthoDB" id="9797223at2"/>
<proteinExistence type="predicted"/>
<dbReference type="PROSITE" id="PS51000">
    <property type="entry name" value="HTH_DEOR_2"/>
    <property type="match status" value="1"/>
</dbReference>
<keyword evidence="1" id="KW-0805">Transcription regulation</keyword>
<evidence type="ECO:0000256" key="1">
    <source>
        <dbReference type="ARBA" id="ARBA00023015"/>
    </source>
</evidence>
<gene>
    <name evidence="4" type="ORF">FSBG_00916</name>
</gene>
<dbReference type="EMBL" id="GG657971">
    <property type="protein sequence ID" value="EFS21419.1"/>
    <property type="molecule type" value="Genomic_DNA"/>
</dbReference>
<evidence type="ECO:0000256" key="2">
    <source>
        <dbReference type="ARBA" id="ARBA00023163"/>
    </source>
</evidence>
<dbReference type="BioCyc" id="FSP469605-HMP:GTSP-921-MONOMER"/>
<organism evidence="4 5">
    <name type="scientific">Fusobacterium gonidiaformans 3-1-5R</name>
    <dbReference type="NCBI Taxonomy" id="469605"/>
    <lineage>
        <taxon>Bacteria</taxon>
        <taxon>Fusobacteriati</taxon>
        <taxon>Fusobacteriota</taxon>
        <taxon>Fusobacteriia</taxon>
        <taxon>Fusobacteriales</taxon>
        <taxon>Fusobacteriaceae</taxon>
        <taxon>Fusobacterium</taxon>
    </lineage>
</organism>
<sequence length="261" mass="29574">MLSSERYQFIVQYLEEHNSATRKELADLLGVTSMTIGRDLKKLEQKGYLVCTYGGAILPNSLVEEKKYDRKKEENTKIKKRIAEKALEEIRSNMTIILDAGTTTYELACLIAQSSIQNLRVITNDLYIALELYQKENIKIILLGGEVARETGATTSVLSIKQIENYNADIAFLGISSISDNLDITVPTEVKAILKRSIMKISEKNILLTDYSKFGKKKLYKAAHIKNFDSIITDHIFSKKEIEKYGLKKKIIQVDGKNKTI</sequence>
<evidence type="ECO:0000313" key="5">
    <source>
        <dbReference type="Proteomes" id="UP000002975"/>
    </source>
</evidence>
<dbReference type="GO" id="GO:0003700">
    <property type="term" value="F:DNA-binding transcription factor activity"/>
    <property type="evidence" value="ECO:0007669"/>
    <property type="project" value="InterPro"/>
</dbReference>
<dbReference type="SMART" id="SM00420">
    <property type="entry name" value="HTH_DEOR"/>
    <property type="match status" value="1"/>
</dbReference>
<dbReference type="AlphaFoldDB" id="E5BEE3"/>
<dbReference type="InterPro" id="IPR050313">
    <property type="entry name" value="Carb_Metab_HTH_regulators"/>
</dbReference>
<dbReference type="Pfam" id="PF08220">
    <property type="entry name" value="HTH_DeoR"/>
    <property type="match status" value="1"/>
</dbReference>
<dbReference type="InterPro" id="IPR001034">
    <property type="entry name" value="DeoR_HTH"/>
</dbReference>
<evidence type="ECO:0000313" key="4">
    <source>
        <dbReference type="EMBL" id="EFS21419.1"/>
    </source>
</evidence>
<dbReference type="InterPro" id="IPR036390">
    <property type="entry name" value="WH_DNA-bd_sf"/>
</dbReference>
<protein>
    <submittedName>
        <fullName evidence="4">Transcriptional regulator, DeoR family</fullName>
    </submittedName>
</protein>
<keyword evidence="2" id="KW-0804">Transcription</keyword>
<dbReference type="SUPFAM" id="SSF100950">
    <property type="entry name" value="NagB/RpiA/CoA transferase-like"/>
    <property type="match status" value="1"/>
</dbReference>
<feature type="domain" description="HTH deoR-type" evidence="3">
    <location>
        <begin position="3"/>
        <end position="58"/>
    </location>
</feature>